<dbReference type="Proteomes" id="UP000077266">
    <property type="component" value="Unassembled WGS sequence"/>
</dbReference>
<dbReference type="AlphaFoldDB" id="A0A165N9I9"/>
<dbReference type="EMBL" id="KV425901">
    <property type="protein sequence ID" value="KZW00419.1"/>
    <property type="molecule type" value="Genomic_DNA"/>
</dbReference>
<organism evidence="1 2">
    <name type="scientific">Exidia glandulosa HHB12029</name>
    <dbReference type="NCBI Taxonomy" id="1314781"/>
    <lineage>
        <taxon>Eukaryota</taxon>
        <taxon>Fungi</taxon>
        <taxon>Dikarya</taxon>
        <taxon>Basidiomycota</taxon>
        <taxon>Agaricomycotina</taxon>
        <taxon>Agaricomycetes</taxon>
        <taxon>Auriculariales</taxon>
        <taxon>Exidiaceae</taxon>
        <taxon>Exidia</taxon>
    </lineage>
</organism>
<name>A0A165N9I9_EXIGL</name>
<accession>A0A165N9I9</accession>
<evidence type="ECO:0000313" key="2">
    <source>
        <dbReference type="Proteomes" id="UP000077266"/>
    </source>
</evidence>
<proteinExistence type="predicted"/>
<dbReference type="InParanoid" id="A0A165N9I9"/>
<protein>
    <submittedName>
        <fullName evidence="1">Uncharacterized protein</fullName>
    </submittedName>
</protein>
<reference evidence="1 2" key="1">
    <citation type="journal article" date="2016" name="Mol. Biol. Evol.">
        <title>Comparative Genomics of Early-Diverging Mushroom-Forming Fungi Provides Insights into the Origins of Lignocellulose Decay Capabilities.</title>
        <authorList>
            <person name="Nagy L.G."/>
            <person name="Riley R."/>
            <person name="Tritt A."/>
            <person name="Adam C."/>
            <person name="Daum C."/>
            <person name="Floudas D."/>
            <person name="Sun H."/>
            <person name="Yadav J.S."/>
            <person name="Pangilinan J."/>
            <person name="Larsson K.H."/>
            <person name="Matsuura K."/>
            <person name="Barry K."/>
            <person name="Labutti K."/>
            <person name="Kuo R."/>
            <person name="Ohm R.A."/>
            <person name="Bhattacharya S.S."/>
            <person name="Shirouzu T."/>
            <person name="Yoshinaga Y."/>
            <person name="Martin F.M."/>
            <person name="Grigoriev I.V."/>
            <person name="Hibbett D.S."/>
        </authorList>
    </citation>
    <scope>NUCLEOTIDE SEQUENCE [LARGE SCALE GENOMIC DNA]</scope>
    <source>
        <strain evidence="1 2">HHB12029</strain>
    </source>
</reference>
<sequence length="171" mass="18948">MASTLLLRRSFHTTHRLLADVPAPAVKRPIGGFRGGIIGFLAGFSVASGFAAYQLLEEYKIASSALQASIEQLQANTDKARVSAHLRRIEAVETDLKTLTGAASTKEETSKVRAELKKAHDGLKLEFLDLKAHIWGLRASLQLLSMKFYLRRAWEMFRTGPACIEQGHRTQ</sequence>
<evidence type="ECO:0000313" key="1">
    <source>
        <dbReference type="EMBL" id="KZW00419.1"/>
    </source>
</evidence>
<dbReference type="OrthoDB" id="5331396at2759"/>
<dbReference type="PANTHER" id="PTHR37849">
    <property type="entry name" value="YALI0E11605P"/>
    <property type="match status" value="1"/>
</dbReference>
<keyword evidence="2" id="KW-1185">Reference proteome</keyword>
<dbReference type="PANTHER" id="PTHR37849:SF1">
    <property type="entry name" value="YALI0E11605P"/>
    <property type="match status" value="1"/>
</dbReference>
<dbReference type="STRING" id="1314781.A0A165N9I9"/>
<gene>
    <name evidence="1" type="ORF">EXIGLDRAFT_604482</name>
</gene>